<protein>
    <submittedName>
        <fullName evidence="1">Ribonuclease HII</fullName>
    </submittedName>
</protein>
<accession>A0A4S3M159</accession>
<organism evidence="1 2">
    <name type="scientific">Robertkochia marina</name>
    <dbReference type="NCBI Taxonomy" id="1227945"/>
    <lineage>
        <taxon>Bacteria</taxon>
        <taxon>Pseudomonadati</taxon>
        <taxon>Bacteroidota</taxon>
        <taxon>Flavobacteriia</taxon>
        <taxon>Flavobacteriales</taxon>
        <taxon>Flavobacteriaceae</taxon>
        <taxon>Robertkochia</taxon>
    </lineage>
</organism>
<dbReference type="EMBL" id="SSMC01000001">
    <property type="protein sequence ID" value="THD68756.1"/>
    <property type="molecule type" value="Genomic_DNA"/>
</dbReference>
<dbReference type="SUPFAM" id="SSF50998">
    <property type="entry name" value="Quinoprotein alcohol dehydrogenase-like"/>
    <property type="match status" value="1"/>
</dbReference>
<sequence>MNCQHLLLAFGLAFIFSCGQPENTPSELIAMVPEKATAVVRINNYEGFKSDLKNNALLQSLGEANVFREGEDLVSSLQYINPKGESLLYFSEIGKDNFEYTLITENHNDLIAIDSTLGRSIEQISYDNHTINKLLIENKPIFSTSIGKFFIASSSQLPVEDLIRNRSKIQGVKELMRLYTVAQTQASATLFINNKNSRQLLSKVINNETADVFRAMSEWSSLDLEIDQELLRGNGIAVAGDSIPNILNRFKQREPGRSKIADITPAISSYFIGIPNANGLIRDLTNTKDSLFTDAKEAGFIKLGDTEIWTLEFEDDTDLTERLRPYKAGGESYRDFDIITLNNKDLIRDRFGFLKAETDAEFAALKSPYLFLSDNKEGLKDLIANIQNRSVMSNLSAFKNVRTELADASSIELFVNLESLRKNNSILDEDLKKSIKDLNDHKMLALQYIMERDFAHVNLITKKSSETGTKDHLISQVFNTEVDAPVISRPQFVYNHRTKKKEVVIQDADNGLYLISTTGKVLWKKQLDGPVLGDIQQIDIYRNGRWQLAFNTAGKMYVVDRNGNDVAPFPITPQSAITQPLGVFDYDNTKNYRFCLTLNNKSVMYNREAKIISGFNMQPTQSPISNTPKHMRIGKKDFIAVKEANGRLHLLHRTGEPRIKIEQNLDLSDNEVYQYNDQFTATTRDGDLLTIDTKGNIKRVKKPFESSHKIDATLHTLTAISNNILYIKDKSIELDYGMYTQPRIFYLYDKLYIAVTDKQSHQVYLFDSNGELLKNFPVYGTSLVDMDDIDNDKKVELVTTGDDNSVVVYSLK</sequence>
<dbReference type="OrthoDB" id="1093345at2"/>
<gene>
    <name evidence="1" type="ORF">E7Z59_00030</name>
</gene>
<comment type="caution">
    <text evidence="1">The sequence shown here is derived from an EMBL/GenBank/DDBJ whole genome shotgun (WGS) entry which is preliminary data.</text>
</comment>
<dbReference type="AlphaFoldDB" id="A0A4S3M159"/>
<proteinExistence type="predicted"/>
<evidence type="ECO:0000313" key="2">
    <source>
        <dbReference type="Proteomes" id="UP000305939"/>
    </source>
</evidence>
<name>A0A4S3M159_9FLAO</name>
<dbReference type="RefSeq" id="WP_136334245.1">
    <property type="nucleotide sequence ID" value="NZ_QXMP01000007.1"/>
</dbReference>
<evidence type="ECO:0000313" key="1">
    <source>
        <dbReference type="EMBL" id="THD68756.1"/>
    </source>
</evidence>
<keyword evidence="2" id="KW-1185">Reference proteome</keyword>
<reference evidence="1 2" key="1">
    <citation type="submission" date="2019-04" db="EMBL/GenBank/DDBJ databases">
        <title>Draft genome sequence of Robertkochia marina CC-AMO-30D.</title>
        <authorList>
            <person name="Hameed A."/>
            <person name="Lin S.-Y."/>
            <person name="Shahina M."/>
            <person name="Lai W.-A."/>
            <person name="Young C.-C."/>
        </authorList>
    </citation>
    <scope>NUCLEOTIDE SEQUENCE [LARGE SCALE GENOMIC DNA]</scope>
    <source>
        <strain evidence="1 2">CC-AMO-30D</strain>
    </source>
</reference>
<dbReference type="Proteomes" id="UP000305939">
    <property type="component" value="Unassembled WGS sequence"/>
</dbReference>
<dbReference type="Gene3D" id="2.130.10.10">
    <property type="entry name" value="YVTN repeat-like/Quinoprotein amine dehydrogenase"/>
    <property type="match status" value="1"/>
</dbReference>
<dbReference type="InterPro" id="IPR011047">
    <property type="entry name" value="Quinoprotein_ADH-like_sf"/>
</dbReference>
<dbReference type="InterPro" id="IPR015943">
    <property type="entry name" value="WD40/YVTN_repeat-like_dom_sf"/>
</dbReference>